<evidence type="ECO:0000313" key="2">
    <source>
        <dbReference type="EMBL" id="JAH81337.1"/>
    </source>
</evidence>
<protein>
    <submittedName>
        <fullName evidence="2">Uncharacterized protein</fullName>
    </submittedName>
</protein>
<proteinExistence type="predicted"/>
<feature type="transmembrane region" description="Helical" evidence="1">
    <location>
        <begin position="45"/>
        <end position="65"/>
    </location>
</feature>
<sequence length="74" mass="8660">MYYVHVLRPSLYCNTFPIFIHCTQSVATATLTWPMRLENGWMDSVGYVVSTFLTTKIALFFRCYFSAFSYHSNI</sequence>
<organism evidence="2">
    <name type="scientific">Anguilla anguilla</name>
    <name type="common">European freshwater eel</name>
    <name type="synonym">Muraena anguilla</name>
    <dbReference type="NCBI Taxonomy" id="7936"/>
    <lineage>
        <taxon>Eukaryota</taxon>
        <taxon>Metazoa</taxon>
        <taxon>Chordata</taxon>
        <taxon>Craniata</taxon>
        <taxon>Vertebrata</taxon>
        <taxon>Euteleostomi</taxon>
        <taxon>Actinopterygii</taxon>
        <taxon>Neopterygii</taxon>
        <taxon>Teleostei</taxon>
        <taxon>Anguilliformes</taxon>
        <taxon>Anguillidae</taxon>
        <taxon>Anguilla</taxon>
    </lineage>
</organism>
<name>A0A0E9VTG3_ANGAN</name>
<reference evidence="2" key="2">
    <citation type="journal article" date="2015" name="Fish Shellfish Immunol.">
        <title>Early steps in the European eel (Anguilla anguilla)-Vibrio vulnificus interaction in the gills: Role of the RtxA13 toxin.</title>
        <authorList>
            <person name="Callol A."/>
            <person name="Pajuelo D."/>
            <person name="Ebbesson L."/>
            <person name="Teles M."/>
            <person name="MacKenzie S."/>
            <person name="Amaro C."/>
        </authorList>
    </citation>
    <scope>NUCLEOTIDE SEQUENCE</scope>
</reference>
<dbReference type="AlphaFoldDB" id="A0A0E9VTG3"/>
<evidence type="ECO:0000256" key="1">
    <source>
        <dbReference type="SAM" id="Phobius"/>
    </source>
</evidence>
<keyword evidence="1" id="KW-1133">Transmembrane helix</keyword>
<keyword evidence="1" id="KW-0472">Membrane</keyword>
<accession>A0A0E9VTG3</accession>
<keyword evidence="1" id="KW-0812">Transmembrane</keyword>
<dbReference type="EMBL" id="GBXM01027240">
    <property type="protein sequence ID" value="JAH81337.1"/>
    <property type="molecule type" value="Transcribed_RNA"/>
</dbReference>
<reference evidence="2" key="1">
    <citation type="submission" date="2014-11" db="EMBL/GenBank/DDBJ databases">
        <authorList>
            <person name="Amaro Gonzalez C."/>
        </authorList>
    </citation>
    <scope>NUCLEOTIDE SEQUENCE</scope>
</reference>